<keyword evidence="2" id="KW-0862">Zinc</keyword>
<dbReference type="SUPFAM" id="SSF57850">
    <property type="entry name" value="RING/U-box"/>
    <property type="match status" value="1"/>
</dbReference>
<keyword evidence="5" id="KW-0175">Coiled coil</keyword>
<feature type="domain" description="RING-type" evidence="6">
    <location>
        <begin position="7"/>
        <end position="46"/>
    </location>
</feature>
<feature type="coiled-coil region" evidence="5">
    <location>
        <begin position="114"/>
        <end position="141"/>
    </location>
</feature>
<sequence length="304" mass="34842">MTSFIHCMICFAFPAPDLKFFLSGCGHVACFRCVQKGSMTIKCKVCLKDNPQILEINRNLKPQLLELFTSFTDGFSRVVRDIGHISDFQNGHRQRLMRHFHIKSRNFEKLQTFCQEEIKKKNQYKQELHRLRVEYKRKCDETAELRAKITKLKNCTLDLNDMTHDPFRTPVSTKASDQRSFMTSTPFKYPRKYAADITESTMSATRPTDTTVSFTALGEPTVSIDPGEEVWDHLMDAVSLYSYHRDDPSSGIVTCLNSKNPFVSGTPAERKESDVQIPVKAPVTKKTRLDMMSKTQPLPLKSLN</sequence>
<evidence type="ECO:0000256" key="2">
    <source>
        <dbReference type="ARBA" id="ARBA00022833"/>
    </source>
</evidence>
<evidence type="ECO:0000256" key="1">
    <source>
        <dbReference type="ARBA" id="ARBA00022771"/>
    </source>
</evidence>
<evidence type="ECO:0000259" key="6">
    <source>
        <dbReference type="PROSITE" id="PS50089"/>
    </source>
</evidence>
<keyword evidence="1 4" id="KW-0479">Metal-binding</keyword>
<keyword evidence="1 4" id="KW-0863">Zinc-finger</keyword>
<dbReference type="InterPro" id="IPR042123">
    <property type="entry name" value="Zip3/RNF212-like"/>
</dbReference>
<reference evidence="7 8" key="1">
    <citation type="submission" date="2023-08" db="EMBL/GenBank/DDBJ databases">
        <title>A Necator americanus chromosomal reference genome.</title>
        <authorList>
            <person name="Ilik V."/>
            <person name="Petrzelkova K.J."/>
            <person name="Pardy F."/>
            <person name="Fuh T."/>
            <person name="Niatou-Singa F.S."/>
            <person name="Gouil Q."/>
            <person name="Baker L."/>
            <person name="Ritchie M.E."/>
            <person name="Jex A.R."/>
            <person name="Gazzola D."/>
            <person name="Li H."/>
            <person name="Toshio Fujiwara R."/>
            <person name="Zhan B."/>
            <person name="Aroian R.V."/>
            <person name="Pafco B."/>
            <person name="Schwarz E.M."/>
        </authorList>
    </citation>
    <scope>NUCLEOTIDE SEQUENCE [LARGE SCALE GENOMIC DNA]</scope>
    <source>
        <strain evidence="7 8">Aroian</strain>
        <tissue evidence="7">Whole animal</tissue>
    </source>
</reference>
<proteinExistence type="predicted"/>
<keyword evidence="3" id="KW-0469">Meiosis</keyword>
<organism evidence="7 8">
    <name type="scientific">Necator americanus</name>
    <name type="common">Human hookworm</name>
    <dbReference type="NCBI Taxonomy" id="51031"/>
    <lineage>
        <taxon>Eukaryota</taxon>
        <taxon>Metazoa</taxon>
        <taxon>Ecdysozoa</taxon>
        <taxon>Nematoda</taxon>
        <taxon>Chromadorea</taxon>
        <taxon>Rhabditida</taxon>
        <taxon>Rhabditina</taxon>
        <taxon>Rhabditomorpha</taxon>
        <taxon>Strongyloidea</taxon>
        <taxon>Ancylostomatidae</taxon>
        <taxon>Bunostominae</taxon>
        <taxon>Necator</taxon>
    </lineage>
</organism>
<evidence type="ECO:0000256" key="3">
    <source>
        <dbReference type="ARBA" id="ARBA00023254"/>
    </source>
</evidence>
<evidence type="ECO:0000313" key="7">
    <source>
        <dbReference type="EMBL" id="KAK6753006.1"/>
    </source>
</evidence>
<name>A0ABR1DRD3_NECAM</name>
<dbReference type="InterPro" id="IPR001841">
    <property type="entry name" value="Znf_RING"/>
</dbReference>
<accession>A0ABR1DRD3</accession>
<evidence type="ECO:0000313" key="8">
    <source>
        <dbReference type="Proteomes" id="UP001303046"/>
    </source>
</evidence>
<dbReference type="PANTHER" id="PTHR22663:SF17">
    <property type="entry name" value="RING FINGER PROTEIN NARYA-RELATED"/>
    <property type="match status" value="1"/>
</dbReference>
<evidence type="ECO:0000256" key="4">
    <source>
        <dbReference type="PROSITE-ProRule" id="PRU00175"/>
    </source>
</evidence>
<dbReference type="PROSITE" id="PS50089">
    <property type="entry name" value="ZF_RING_2"/>
    <property type="match status" value="1"/>
</dbReference>
<gene>
    <name evidence="7" type="primary">Necator_chrV.g17338</name>
    <name evidence="7" type="ORF">RB195_012549</name>
</gene>
<dbReference type="PANTHER" id="PTHR22663">
    <property type="entry name" value="RING FINGER PROTEIN NARYA-RELATED"/>
    <property type="match status" value="1"/>
</dbReference>
<protein>
    <recommendedName>
        <fullName evidence="6">RING-type domain-containing protein</fullName>
    </recommendedName>
</protein>
<comment type="caution">
    <text evidence="7">The sequence shown here is derived from an EMBL/GenBank/DDBJ whole genome shotgun (WGS) entry which is preliminary data.</text>
</comment>
<dbReference type="Proteomes" id="UP001303046">
    <property type="component" value="Unassembled WGS sequence"/>
</dbReference>
<dbReference type="EMBL" id="JAVFWL010000005">
    <property type="protein sequence ID" value="KAK6753006.1"/>
    <property type="molecule type" value="Genomic_DNA"/>
</dbReference>
<keyword evidence="8" id="KW-1185">Reference proteome</keyword>
<evidence type="ECO:0000256" key="5">
    <source>
        <dbReference type="SAM" id="Coils"/>
    </source>
</evidence>